<gene>
    <name evidence="1" type="ORF">CQ13_07500</name>
</gene>
<evidence type="ECO:0008006" key="3">
    <source>
        <dbReference type="Google" id="ProtNLM"/>
    </source>
</evidence>
<accession>A0A0R3MW41</accession>
<evidence type="ECO:0000313" key="2">
    <source>
        <dbReference type="Proteomes" id="UP000052023"/>
    </source>
</evidence>
<reference evidence="1 2" key="1">
    <citation type="submission" date="2014-03" db="EMBL/GenBank/DDBJ databases">
        <title>Bradyrhizobium valentinum sp. nov., isolated from effective nodules of Lupinus mariae-josephae, a lupine endemic of basic-lime soils in Eastern Spain.</title>
        <authorList>
            <person name="Duran D."/>
            <person name="Rey L."/>
            <person name="Navarro A."/>
            <person name="Busquets A."/>
            <person name="Imperial J."/>
            <person name="Ruiz-Argueso T."/>
        </authorList>
    </citation>
    <scope>NUCLEOTIDE SEQUENCE [LARGE SCALE GENOMIC DNA]</scope>
    <source>
        <strain evidence="1 2">Ro19</strain>
    </source>
</reference>
<dbReference type="AlphaFoldDB" id="A0A0R3MW41"/>
<organism evidence="1 2">
    <name type="scientific">Bradyrhizobium retamae</name>
    <dbReference type="NCBI Taxonomy" id="1300035"/>
    <lineage>
        <taxon>Bacteria</taxon>
        <taxon>Pseudomonadati</taxon>
        <taxon>Pseudomonadota</taxon>
        <taxon>Alphaproteobacteria</taxon>
        <taxon>Hyphomicrobiales</taxon>
        <taxon>Nitrobacteraceae</taxon>
        <taxon>Bradyrhizobium</taxon>
    </lineage>
</organism>
<dbReference type="Proteomes" id="UP000052023">
    <property type="component" value="Unassembled WGS sequence"/>
</dbReference>
<dbReference type="OrthoDB" id="7574435at2"/>
<dbReference type="EMBL" id="LLYA01000170">
    <property type="protein sequence ID" value="KRR21872.1"/>
    <property type="molecule type" value="Genomic_DNA"/>
</dbReference>
<sequence length="84" mass="9186">MTKRGLSKQEAADYCGCATLAAFDRWRRQGIVDVNPIPGTNIYDRKALDLALDAASGIVTRSPAEELSPYQRWKADNASKTEAA</sequence>
<dbReference type="RefSeq" id="WP_057845765.1">
    <property type="nucleotide sequence ID" value="NZ_LLYA01000170.1"/>
</dbReference>
<proteinExistence type="predicted"/>
<evidence type="ECO:0000313" key="1">
    <source>
        <dbReference type="EMBL" id="KRR21872.1"/>
    </source>
</evidence>
<comment type="caution">
    <text evidence="1">The sequence shown here is derived from an EMBL/GenBank/DDBJ whole genome shotgun (WGS) entry which is preliminary data.</text>
</comment>
<keyword evidence="2" id="KW-1185">Reference proteome</keyword>
<protein>
    <recommendedName>
        <fullName evidence="3">HTH merR-type domain-containing protein</fullName>
    </recommendedName>
</protein>
<name>A0A0R3MW41_9BRAD</name>